<evidence type="ECO:0000313" key="3">
    <source>
        <dbReference type="EMBL" id="SFO19681.1"/>
    </source>
</evidence>
<gene>
    <name evidence="3" type="ORF">SAMN04489713_104464</name>
</gene>
<dbReference type="EMBL" id="FOVH01000004">
    <property type="protein sequence ID" value="SFO19681.1"/>
    <property type="molecule type" value="Genomic_DNA"/>
</dbReference>
<dbReference type="OrthoDB" id="7596142at2"/>
<feature type="domain" description="SHOCT" evidence="2">
    <location>
        <begin position="111"/>
        <end position="138"/>
    </location>
</feature>
<keyword evidence="4" id="KW-1185">Reference proteome</keyword>
<name>A0A1I5F8P1_9ACTN</name>
<protein>
    <submittedName>
        <fullName evidence="3">Phospholipase_D-nuclease N-terminal</fullName>
    </submittedName>
</protein>
<accession>A0A1I5F8P1</accession>
<evidence type="ECO:0000313" key="4">
    <source>
        <dbReference type="Proteomes" id="UP000183413"/>
    </source>
</evidence>
<dbReference type="AlphaFoldDB" id="A0A1I5F8P1"/>
<sequence length="139" mass="15940">MNDLATPIAATDYPLLNAFWTMLWFFLWVLFLMVLFRILSDIFRDDRLSGWGKAGWSIFVIVLPFLGAFVYLIARGKGMGERDLHAVQKRDEQFRAYVRETAGPQEPTKADELVKLAELKNHGDISEVEYEKAKAKVLA</sequence>
<evidence type="ECO:0000259" key="2">
    <source>
        <dbReference type="Pfam" id="PF09851"/>
    </source>
</evidence>
<keyword evidence="1" id="KW-0472">Membrane</keyword>
<reference evidence="3 4" key="1">
    <citation type="submission" date="2016-10" db="EMBL/GenBank/DDBJ databases">
        <authorList>
            <person name="de Groot N.N."/>
        </authorList>
    </citation>
    <scope>NUCLEOTIDE SEQUENCE [LARGE SCALE GENOMIC DNA]</scope>
    <source>
        <strain evidence="3 4">DSM 43067</strain>
    </source>
</reference>
<keyword evidence="1" id="KW-1133">Transmembrane helix</keyword>
<dbReference type="STRING" id="1993.SAMN04489713_104464"/>
<dbReference type="Pfam" id="PF09851">
    <property type="entry name" value="SHOCT"/>
    <property type="match status" value="1"/>
</dbReference>
<dbReference type="eggNOG" id="ENOG5031Q26">
    <property type="taxonomic scope" value="Bacteria"/>
</dbReference>
<dbReference type="Proteomes" id="UP000183413">
    <property type="component" value="Unassembled WGS sequence"/>
</dbReference>
<feature type="transmembrane region" description="Helical" evidence="1">
    <location>
        <begin position="51"/>
        <end position="74"/>
    </location>
</feature>
<dbReference type="InParanoid" id="A0A1I5F8P1"/>
<keyword evidence="1" id="KW-0812">Transmembrane</keyword>
<dbReference type="InterPro" id="IPR018649">
    <property type="entry name" value="SHOCT"/>
</dbReference>
<evidence type="ECO:0000256" key="1">
    <source>
        <dbReference type="SAM" id="Phobius"/>
    </source>
</evidence>
<feature type="transmembrane region" description="Helical" evidence="1">
    <location>
        <begin position="20"/>
        <end position="39"/>
    </location>
</feature>
<organism evidence="3 4">
    <name type="scientific">Actinomadura madurae</name>
    <dbReference type="NCBI Taxonomy" id="1993"/>
    <lineage>
        <taxon>Bacteria</taxon>
        <taxon>Bacillati</taxon>
        <taxon>Actinomycetota</taxon>
        <taxon>Actinomycetes</taxon>
        <taxon>Streptosporangiales</taxon>
        <taxon>Thermomonosporaceae</taxon>
        <taxon>Actinomadura</taxon>
    </lineage>
</organism>
<proteinExistence type="predicted"/>
<dbReference type="RefSeq" id="WP_075021212.1">
    <property type="nucleotide sequence ID" value="NZ_FOVH01000004.1"/>
</dbReference>